<dbReference type="PROSITE" id="PS50011">
    <property type="entry name" value="PROTEIN_KINASE_DOM"/>
    <property type="match status" value="1"/>
</dbReference>
<organism evidence="8 9">
    <name type="scientific">Trichosporon asahii var. asahii (strain CBS 8904)</name>
    <name type="common">Yeast</name>
    <dbReference type="NCBI Taxonomy" id="1220162"/>
    <lineage>
        <taxon>Eukaryota</taxon>
        <taxon>Fungi</taxon>
        <taxon>Dikarya</taxon>
        <taxon>Basidiomycota</taxon>
        <taxon>Agaricomycotina</taxon>
        <taxon>Tremellomycetes</taxon>
        <taxon>Trichosporonales</taxon>
        <taxon>Trichosporonaceae</taxon>
        <taxon>Trichosporon</taxon>
    </lineage>
</organism>
<evidence type="ECO:0000313" key="8">
    <source>
        <dbReference type="EMBL" id="EKD03426.1"/>
    </source>
</evidence>
<dbReference type="SUPFAM" id="SSF56112">
    <property type="entry name" value="Protein kinase-like (PK-like)"/>
    <property type="match status" value="1"/>
</dbReference>
<dbReference type="PANTHER" id="PTHR24351">
    <property type="entry name" value="RIBOSOMAL PROTEIN S6 KINASE"/>
    <property type="match status" value="1"/>
</dbReference>
<evidence type="ECO:0000256" key="5">
    <source>
        <dbReference type="ARBA" id="ARBA00022840"/>
    </source>
</evidence>
<evidence type="ECO:0000256" key="4">
    <source>
        <dbReference type="ARBA" id="ARBA00022777"/>
    </source>
</evidence>
<evidence type="ECO:0000256" key="1">
    <source>
        <dbReference type="ARBA" id="ARBA00022527"/>
    </source>
</evidence>
<evidence type="ECO:0000313" key="9">
    <source>
        <dbReference type="Proteomes" id="UP000006757"/>
    </source>
</evidence>
<evidence type="ECO:0000256" key="6">
    <source>
        <dbReference type="SAM" id="MobiDB-lite"/>
    </source>
</evidence>
<dbReference type="GO" id="GO:0005524">
    <property type="term" value="F:ATP binding"/>
    <property type="evidence" value="ECO:0007669"/>
    <property type="project" value="UniProtKB-KW"/>
</dbReference>
<gene>
    <name evidence="8" type="ORF">A1Q2_02281</name>
</gene>
<keyword evidence="5" id="KW-0067">ATP-binding</keyword>
<dbReference type="InterPro" id="IPR045270">
    <property type="entry name" value="STKc_AGC"/>
</dbReference>
<feature type="compositionally biased region" description="Low complexity" evidence="6">
    <location>
        <begin position="626"/>
        <end position="641"/>
    </location>
</feature>
<dbReference type="CDD" id="cd05123">
    <property type="entry name" value="STKc_AGC"/>
    <property type="match status" value="1"/>
</dbReference>
<keyword evidence="1" id="KW-0723">Serine/threonine-protein kinase</keyword>
<dbReference type="InterPro" id="IPR011009">
    <property type="entry name" value="Kinase-like_dom_sf"/>
</dbReference>
<dbReference type="InterPro" id="IPR008271">
    <property type="entry name" value="Ser/Thr_kinase_AS"/>
</dbReference>
<dbReference type="Gene3D" id="1.10.510.10">
    <property type="entry name" value="Transferase(Phosphotransferase) domain 1"/>
    <property type="match status" value="1"/>
</dbReference>
<dbReference type="OMA" id="QHSIPID"/>
<dbReference type="PROSITE" id="PS00108">
    <property type="entry name" value="PROTEIN_KINASE_ST"/>
    <property type="match status" value="1"/>
</dbReference>
<keyword evidence="9" id="KW-1185">Reference proteome</keyword>
<dbReference type="eggNOG" id="KOG0612">
    <property type="taxonomic scope" value="Eukaryota"/>
</dbReference>
<feature type="domain" description="Protein kinase" evidence="7">
    <location>
        <begin position="77"/>
        <end position="368"/>
    </location>
</feature>
<proteinExistence type="predicted"/>
<dbReference type="OrthoDB" id="3359639at2759"/>
<comment type="caution">
    <text evidence="8">The sequence shown here is derived from an EMBL/GenBank/DDBJ whole genome shotgun (WGS) entry which is preliminary data.</text>
</comment>
<keyword evidence="3" id="KW-0547">Nucleotide-binding</keyword>
<dbReference type="Gene3D" id="3.30.200.20">
    <property type="entry name" value="Phosphorylase Kinase, domain 1"/>
    <property type="match status" value="1"/>
</dbReference>
<keyword evidence="4 8" id="KW-0418">Kinase</keyword>
<evidence type="ECO:0000259" key="7">
    <source>
        <dbReference type="PROSITE" id="PS50011"/>
    </source>
</evidence>
<dbReference type="InParanoid" id="K1VS50"/>
<keyword evidence="2" id="KW-0808">Transferase</keyword>
<dbReference type="SMART" id="SM00220">
    <property type="entry name" value="S_TKc"/>
    <property type="match status" value="1"/>
</dbReference>
<dbReference type="InterPro" id="IPR000719">
    <property type="entry name" value="Prot_kinase_dom"/>
</dbReference>
<reference evidence="8 9" key="1">
    <citation type="journal article" date="2012" name="Eukaryot. Cell">
        <title>Genome sequence of the Trichosporon asahii environmental strain CBS 8904.</title>
        <authorList>
            <person name="Yang R.Y."/>
            <person name="Li H.T."/>
            <person name="Zhu H."/>
            <person name="Zhou G.P."/>
            <person name="Wang M."/>
            <person name="Wang L."/>
        </authorList>
    </citation>
    <scope>NUCLEOTIDE SEQUENCE [LARGE SCALE GENOMIC DNA]</scope>
    <source>
        <strain evidence="8 9">CBS 8904</strain>
    </source>
</reference>
<feature type="compositionally biased region" description="Low complexity" evidence="6">
    <location>
        <begin position="573"/>
        <end position="584"/>
    </location>
</feature>
<accession>K1VS50</accession>
<dbReference type="EMBL" id="AMBO01000250">
    <property type="protein sequence ID" value="EKD03426.1"/>
    <property type="molecule type" value="Genomic_DNA"/>
</dbReference>
<sequence>MPPPSYPHRHLLLTNLLDEQPDPPQDAFAVGADDNVRGCKLDALLLAGWSISGRKAKPEQRDALQHADNLRLKKGDFEVIGRIGEGQFGTVRALVEEELTIQVDAVRCKLNGQIYAMKTMEKNMVVRAGPLASSNSPVPSLIASFQAPTSITLVTDFAPCGSLWDRMCEMLPEPGLDTGKMPENEVRWWARQMVSAIAWLHGMGYAHRDIKPHNFLLLTDGRLWLTDFGSAAPARNGIVARKYCVLPAGTPDYVAPEVLKLAEDAMVEAAQSADESMDRTIRPSDLEELPGYSTDVDWWSLGATLYEMAVGRAPFWSPSIGGTYERIIRCDVRMPDHLSPHIKSLLSGSSDVRLGHSDVSEIRKHPFFFGVDWTKKPTPAPQIAPQPIDLGTLAESFMHDFDDDFSDVTFDHFFNSSPGITSFSMSMSVAAPPAVWERWVGWSWDPPADFFGEGPPVLMSPTTQLPIRQHSALPASLFTPLKGGLHATPGTAPRTAPRSCPRTRPVSERQAYAQLVQCVQASARKKIASSTIKVIPSSVETASSQASVPWGKEQPPTPTPMSRDTTTGRRSRTPSLMSHSSLTSRSRHSRTASRSSRTDETFLSRLTETTENDQENVPSRPVSRLSGISGISGVSGISAASTESTKSAGSVKGLAPPKRGPTREPLSPLAAKAKQPPPPYIAPTDPGGSDRLSSLETWHRSLEESLTNLEQRLGYMQSRYPSK</sequence>
<name>K1VS50_TRIAC</name>
<dbReference type="HOGENOM" id="CLU_382701_0_0_1"/>
<dbReference type="GO" id="GO:0004674">
    <property type="term" value="F:protein serine/threonine kinase activity"/>
    <property type="evidence" value="ECO:0007669"/>
    <property type="project" value="UniProtKB-KW"/>
</dbReference>
<evidence type="ECO:0000256" key="3">
    <source>
        <dbReference type="ARBA" id="ARBA00022741"/>
    </source>
</evidence>
<dbReference type="STRING" id="1220162.K1VS50"/>
<feature type="compositionally biased region" description="Low complexity" evidence="6">
    <location>
        <begin position="665"/>
        <end position="674"/>
    </location>
</feature>
<feature type="region of interest" description="Disordered" evidence="6">
    <location>
        <begin position="536"/>
        <end position="693"/>
    </location>
</feature>
<dbReference type="AlphaFoldDB" id="K1VS50"/>
<dbReference type="Pfam" id="PF00069">
    <property type="entry name" value="Pkinase"/>
    <property type="match status" value="1"/>
</dbReference>
<feature type="region of interest" description="Disordered" evidence="6">
    <location>
        <begin position="482"/>
        <end position="506"/>
    </location>
</feature>
<feature type="compositionally biased region" description="Polar residues" evidence="6">
    <location>
        <begin position="536"/>
        <end position="547"/>
    </location>
</feature>
<evidence type="ECO:0000256" key="2">
    <source>
        <dbReference type="ARBA" id="ARBA00022679"/>
    </source>
</evidence>
<dbReference type="Proteomes" id="UP000006757">
    <property type="component" value="Unassembled WGS sequence"/>
</dbReference>
<protein>
    <submittedName>
        <fullName evidence="8">cAMP-dependent protein kinase</fullName>
    </submittedName>
</protein>